<evidence type="ECO:0000313" key="1">
    <source>
        <dbReference type="EMBL" id="MFB5944233.1"/>
    </source>
</evidence>
<accession>A0ABV5C9L1</accession>
<proteinExistence type="predicted"/>
<dbReference type="EMBL" id="JBBVGT010000001">
    <property type="protein sequence ID" value="MFB5944233.1"/>
    <property type="molecule type" value="Genomic_DNA"/>
</dbReference>
<dbReference type="Proteomes" id="UP001580928">
    <property type="component" value="Unassembled WGS sequence"/>
</dbReference>
<reference evidence="1 2" key="1">
    <citation type="submission" date="2024-04" db="EMBL/GenBank/DDBJ databases">
        <title>Albibacterium profundi sp. nov., isolated from sediment of the Challenger Deep of Mariana Trench.</title>
        <authorList>
            <person name="Wang Y."/>
        </authorList>
    </citation>
    <scope>NUCLEOTIDE SEQUENCE [LARGE SCALE GENOMIC DNA]</scope>
    <source>
        <strain evidence="1 2">RHL897</strain>
    </source>
</reference>
<name>A0ABV5C9L1_9SPHI</name>
<sequence length="111" mass="12558">MKLFNASHIEVKKDFKEDFQTNPYEAGWADEAIFFIDVEGLSGMNPTLTAAVEISHDGVHWTSEGTVSEPISKEGLHFVRVKHFGNWLRLNCQLEGEQPVFRLNIQLALKG</sequence>
<dbReference type="RefSeq" id="WP_375555817.1">
    <property type="nucleotide sequence ID" value="NZ_JBBVGT010000001.1"/>
</dbReference>
<comment type="caution">
    <text evidence="1">The sequence shown here is derived from an EMBL/GenBank/DDBJ whole genome shotgun (WGS) entry which is preliminary data.</text>
</comment>
<evidence type="ECO:0000313" key="2">
    <source>
        <dbReference type="Proteomes" id="UP001580928"/>
    </source>
</evidence>
<organism evidence="1 2">
    <name type="scientific">Albibacterium profundi</name>
    <dbReference type="NCBI Taxonomy" id="3134906"/>
    <lineage>
        <taxon>Bacteria</taxon>
        <taxon>Pseudomonadati</taxon>
        <taxon>Bacteroidota</taxon>
        <taxon>Sphingobacteriia</taxon>
        <taxon>Sphingobacteriales</taxon>
        <taxon>Sphingobacteriaceae</taxon>
        <taxon>Albibacterium</taxon>
    </lineage>
</organism>
<gene>
    <name evidence="1" type="ORF">WKR92_00165</name>
</gene>
<keyword evidence="2" id="KW-1185">Reference proteome</keyword>
<protein>
    <submittedName>
        <fullName evidence="1">Uncharacterized protein</fullName>
    </submittedName>
</protein>